<keyword evidence="9" id="KW-0143">Chaperone</keyword>
<dbReference type="InterPro" id="IPR002048">
    <property type="entry name" value="EF_hand_dom"/>
</dbReference>
<keyword evidence="4 14" id="KW-0732">Signal</keyword>
<dbReference type="SUPFAM" id="SSF47473">
    <property type="entry name" value="EF-hand"/>
    <property type="match status" value="2"/>
</dbReference>
<evidence type="ECO:0000256" key="12">
    <source>
        <dbReference type="ARBA" id="ARBA00072696"/>
    </source>
</evidence>
<evidence type="ECO:0000256" key="4">
    <source>
        <dbReference type="ARBA" id="ARBA00022729"/>
    </source>
</evidence>
<dbReference type="CDD" id="cd16226">
    <property type="entry name" value="EFh_CREC_Calumenin_like"/>
    <property type="match status" value="1"/>
</dbReference>
<gene>
    <name evidence="17 18 19" type="primary">LOC116951878</name>
</gene>
<sequence length="326" mass="37256">MALPGCLRSAAVVRTLAMATLITAVLAAATGDERRSSRVHEHERPLSEHVHDDDHDHEFDHEAFLGAEEARTFDQLSPEESKERLGMIVTRIDENGDGLVTETELTEWIRHAQRRWVLEEAERQWSSHDLDGDGYVNWAEYKNATYSYLAEEDPEDPDGYRAMVLRDERRFQAADVDGDGRASRNEYAAFLHPEEHPHMRNLVVTETIEDIDKNGDGFINVDEYIGDMYSEESEEGDSEWVESERKQFAELRDTDGDGLMGHDEVAAWILPDDYDQAEAESKHLIHECDDDQDGNLTREEIIAKYDLFVGSQATDFGEALMRHDEL</sequence>
<keyword evidence="8" id="KW-0325">Glycoprotein</keyword>
<evidence type="ECO:0000313" key="18">
    <source>
        <dbReference type="RefSeq" id="XP_032826589.1"/>
    </source>
</evidence>
<comment type="subcellular location">
    <subcellularLocation>
        <location evidence="1">Endoplasmic reticulum lumen</location>
    </subcellularLocation>
</comment>
<dbReference type="KEGG" id="pmrn:116951878"/>
<dbReference type="GO" id="GO:0005788">
    <property type="term" value="C:endoplasmic reticulum lumen"/>
    <property type="evidence" value="ECO:0007669"/>
    <property type="project" value="UniProtKB-SubCell"/>
</dbReference>
<evidence type="ECO:0000313" key="16">
    <source>
        <dbReference type="Proteomes" id="UP001318040"/>
    </source>
</evidence>
<organism evidence="16 17">
    <name type="scientific">Petromyzon marinus</name>
    <name type="common">Sea lamprey</name>
    <dbReference type="NCBI Taxonomy" id="7757"/>
    <lineage>
        <taxon>Eukaryota</taxon>
        <taxon>Metazoa</taxon>
        <taxon>Chordata</taxon>
        <taxon>Craniata</taxon>
        <taxon>Vertebrata</taxon>
        <taxon>Cyclostomata</taxon>
        <taxon>Hyperoartia</taxon>
        <taxon>Petromyzontiformes</taxon>
        <taxon>Petromyzontidae</taxon>
        <taxon>Petromyzon</taxon>
    </lineage>
</organism>
<dbReference type="Gene3D" id="1.10.238.10">
    <property type="entry name" value="EF-hand"/>
    <property type="match status" value="3"/>
</dbReference>
<dbReference type="PROSITE" id="PS00018">
    <property type="entry name" value="EF_HAND_1"/>
    <property type="match status" value="5"/>
</dbReference>
<feature type="signal peptide" evidence="14">
    <location>
        <begin position="1"/>
        <end position="27"/>
    </location>
</feature>
<feature type="domain" description="EF-hand" evidence="15">
    <location>
        <begin position="168"/>
        <end position="197"/>
    </location>
</feature>
<dbReference type="AlphaFoldDB" id="A0AAJ7X9K5"/>
<evidence type="ECO:0000256" key="13">
    <source>
        <dbReference type="SAM" id="MobiDB-lite"/>
    </source>
</evidence>
<feature type="domain" description="EF-hand" evidence="15">
    <location>
        <begin position="116"/>
        <end position="151"/>
    </location>
</feature>
<comment type="function">
    <text evidence="10">Probable molecular chaperone assisting protein biosynthesis and transport in the endoplasmic reticulum. Required for the proper biosynthesis and transport of pulmonary surfactant-associated protein A/SP-A, pulmonary surfactant-associated protein D/SP-D and the lipid transporter ABCA3. By regulating both the proper expression and the degradation through the endoplasmic reticulum-associated protein degradation pathway of these proteins plays a crucial role in pulmonary surfactant homeostasis. Has an anti-fibrotic activity by negatively regulating the secretion of type I and type III collagens. This calcium-binding protein also transiently associates with immature PCSK6 and regulates its secretion.</text>
</comment>
<dbReference type="PANTHER" id="PTHR10827">
    <property type="entry name" value="RETICULOCALBIN"/>
    <property type="match status" value="1"/>
</dbReference>
<evidence type="ECO:0000259" key="15">
    <source>
        <dbReference type="PROSITE" id="PS50222"/>
    </source>
</evidence>
<dbReference type="PROSITE" id="PS50222">
    <property type="entry name" value="EF_HAND_2"/>
    <property type="match status" value="5"/>
</dbReference>
<feature type="domain" description="EF-hand" evidence="15">
    <location>
        <begin position="276"/>
        <end position="311"/>
    </location>
</feature>
<keyword evidence="7" id="KW-0106">Calcium</keyword>
<proteinExistence type="inferred from homology"/>
<evidence type="ECO:0000256" key="6">
    <source>
        <dbReference type="ARBA" id="ARBA00022824"/>
    </source>
</evidence>
<dbReference type="InterPro" id="IPR011992">
    <property type="entry name" value="EF-hand-dom_pair"/>
</dbReference>
<dbReference type="InterPro" id="IPR018247">
    <property type="entry name" value="EF_Hand_1_Ca_BS"/>
</dbReference>
<evidence type="ECO:0000256" key="14">
    <source>
        <dbReference type="SAM" id="SignalP"/>
    </source>
</evidence>
<feature type="domain" description="EF-hand" evidence="15">
    <location>
        <begin position="199"/>
        <end position="234"/>
    </location>
</feature>
<evidence type="ECO:0000256" key="11">
    <source>
        <dbReference type="ARBA" id="ARBA00063143"/>
    </source>
</evidence>
<evidence type="ECO:0000256" key="9">
    <source>
        <dbReference type="ARBA" id="ARBA00023186"/>
    </source>
</evidence>
<dbReference type="SMART" id="SM00054">
    <property type="entry name" value="EFh"/>
    <property type="match status" value="5"/>
</dbReference>
<keyword evidence="16" id="KW-1185">Reference proteome</keyword>
<dbReference type="RefSeq" id="XP_032826589.1">
    <property type="nucleotide sequence ID" value="XM_032970698.1"/>
</dbReference>
<evidence type="ECO:0000256" key="3">
    <source>
        <dbReference type="ARBA" id="ARBA00022723"/>
    </source>
</evidence>
<dbReference type="Proteomes" id="UP001318040">
    <property type="component" value="Chromosome 3"/>
</dbReference>
<evidence type="ECO:0000256" key="2">
    <source>
        <dbReference type="ARBA" id="ARBA00006431"/>
    </source>
</evidence>
<evidence type="ECO:0000313" key="17">
    <source>
        <dbReference type="RefSeq" id="XP_032826579.1"/>
    </source>
</evidence>
<feature type="region of interest" description="Disordered" evidence="13">
    <location>
        <begin position="32"/>
        <end position="55"/>
    </location>
</feature>
<keyword evidence="6" id="KW-0256">Endoplasmic reticulum</keyword>
<evidence type="ECO:0000256" key="5">
    <source>
        <dbReference type="ARBA" id="ARBA00022737"/>
    </source>
</evidence>
<comment type="subunit">
    <text evidence="11">Interacts with PCSK6 (immature form including the propeptide); probably involved in the maturation and the secretion of PCSK6.</text>
</comment>
<dbReference type="Pfam" id="PF13499">
    <property type="entry name" value="EF-hand_7"/>
    <property type="match status" value="1"/>
</dbReference>
<reference evidence="17 18" key="1">
    <citation type="submission" date="2025-04" db="UniProtKB">
        <authorList>
            <consortium name="RefSeq"/>
        </authorList>
    </citation>
    <scope>IDENTIFICATION</scope>
    <source>
        <tissue evidence="17 18">Sperm</tissue>
    </source>
</reference>
<evidence type="ECO:0000256" key="8">
    <source>
        <dbReference type="ARBA" id="ARBA00023180"/>
    </source>
</evidence>
<dbReference type="FunFam" id="1.10.238.10:FF:000104">
    <property type="entry name" value="calumenin isoform X1"/>
    <property type="match status" value="1"/>
</dbReference>
<keyword evidence="3" id="KW-0479">Metal-binding</keyword>
<name>A0AAJ7X9K5_PETMA</name>
<evidence type="ECO:0000256" key="10">
    <source>
        <dbReference type="ARBA" id="ARBA00056975"/>
    </source>
</evidence>
<dbReference type="GO" id="GO:0015031">
    <property type="term" value="P:protein transport"/>
    <property type="evidence" value="ECO:0007669"/>
    <property type="project" value="UniProtKB-ARBA"/>
</dbReference>
<protein>
    <recommendedName>
        <fullName evidence="12">Reticulocalbin-3</fullName>
    </recommendedName>
</protein>
<dbReference type="PANTHER" id="PTHR10827:SF52">
    <property type="entry name" value="IP16409P"/>
    <property type="match status" value="1"/>
</dbReference>
<comment type="similarity">
    <text evidence="2">Belongs to the CREC family.</text>
</comment>
<dbReference type="RefSeq" id="XP_032826597.1">
    <property type="nucleotide sequence ID" value="XM_032970706.1"/>
</dbReference>
<evidence type="ECO:0000256" key="1">
    <source>
        <dbReference type="ARBA" id="ARBA00004319"/>
    </source>
</evidence>
<keyword evidence="5" id="KW-0677">Repeat</keyword>
<evidence type="ECO:0000313" key="19">
    <source>
        <dbReference type="RefSeq" id="XP_032826597.1"/>
    </source>
</evidence>
<accession>A0AAJ7X9K5</accession>
<dbReference type="RefSeq" id="XP_032826579.1">
    <property type="nucleotide sequence ID" value="XM_032970688.1"/>
</dbReference>
<dbReference type="GeneID" id="116951878"/>
<evidence type="ECO:0000256" key="7">
    <source>
        <dbReference type="ARBA" id="ARBA00022837"/>
    </source>
</evidence>
<feature type="domain" description="EF-hand" evidence="15">
    <location>
        <begin position="80"/>
        <end position="115"/>
    </location>
</feature>
<feature type="chain" id="PRO_5044709696" description="Reticulocalbin-3" evidence="14">
    <location>
        <begin position="28"/>
        <end position="326"/>
    </location>
</feature>
<dbReference type="GO" id="GO:0005509">
    <property type="term" value="F:calcium ion binding"/>
    <property type="evidence" value="ECO:0007669"/>
    <property type="project" value="InterPro"/>
</dbReference>